<dbReference type="OrthoDB" id="333936at2759"/>
<feature type="compositionally biased region" description="Basic and acidic residues" evidence="1">
    <location>
        <begin position="111"/>
        <end position="125"/>
    </location>
</feature>
<feature type="compositionally biased region" description="Basic and acidic residues" evidence="1">
    <location>
        <begin position="759"/>
        <end position="769"/>
    </location>
</feature>
<dbReference type="GeneID" id="40307021"/>
<evidence type="ECO:0000256" key="1">
    <source>
        <dbReference type="SAM" id="MobiDB-lite"/>
    </source>
</evidence>
<organism evidence="2 3">
    <name type="scientific">Besnoitia besnoiti</name>
    <name type="common">Apicomplexan protozoan</name>
    <dbReference type="NCBI Taxonomy" id="94643"/>
    <lineage>
        <taxon>Eukaryota</taxon>
        <taxon>Sar</taxon>
        <taxon>Alveolata</taxon>
        <taxon>Apicomplexa</taxon>
        <taxon>Conoidasida</taxon>
        <taxon>Coccidia</taxon>
        <taxon>Eucoccidiorida</taxon>
        <taxon>Eimeriorina</taxon>
        <taxon>Sarcocystidae</taxon>
        <taxon>Besnoitia</taxon>
    </lineage>
</organism>
<dbReference type="EMBL" id="NWUJ01000012">
    <property type="protein sequence ID" value="PFH32019.1"/>
    <property type="molecule type" value="Genomic_DNA"/>
</dbReference>
<feature type="region of interest" description="Disordered" evidence="1">
    <location>
        <begin position="252"/>
        <end position="289"/>
    </location>
</feature>
<keyword evidence="3" id="KW-1185">Reference proteome</keyword>
<protein>
    <submittedName>
        <fullName evidence="2">Uncharacterized protein</fullName>
    </submittedName>
</protein>
<feature type="compositionally biased region" description="Basic and acidic residues" evidence="1">
    <location>
        <begin position="429"/>
        <end position="443"/>
    </location>
</feature>
<proteinExistence type="predicted"/>
<feature type="region of interest" description="Disordered" evidence="1">
    <location>
        <begin position="39"/>
        <end position="93"/>
    </location>
</feature>
<feature type="compositionally biased region" description="Acidic residues" evidence="1">
    <location>
        <begin position="495"/>
        <end position="506"/>
    </location>
</feature>
<feature type="region of interest" description="Disordered" evidence="1">
    <location>
        <begin position="172"/>
        <end position="196"/>
    </location>
</feature>
<feature type="compositionally biased region" description="Basic and acidic residues" evidence="1">
    <location>
        <begin position="660"/>
        <end position="689"/>
    </location>
</feature>
<feature type="compositionally biased region" description="Acidic residues" evidence="1">
    <location>
        <begin position="474"/>
        <end position="484"/>
    </location>
</feature>
<feature type="region of interest" description="Disordered" evidence="1">
    <location>
        <begin position="733"/>
        <end position="946"/>
    </location>
</feature>
<feature type="compositionally biased region" description="Basic residues" evidence="1">
    <location>
        <begin position="847"/>
        <end position="858"/>
    </location>
</feature>
<dbReference type="AlphaFoldDB" id="A0A2A9M228"/>
<feature type="compositionally biased region" description="Basic and acidic residues" evidence="1">
    <location>
        <begin position="906"/>
        <end position="939"/>
    </location>
</feature>
<dbReference type="Proteomes" id="UP000224006">
    <property type="component" value="Chromosome XI"/>
</dbReference>
<accession>A0A2A9M228</accession>
<gene>
    <name evidence="2" type="ORF">BESB_019600</name>
</gene>
<feature type="compositionally biased region" description="Acidic residues" evidence="1">
    <location>
        <begin position="444"/>
        <end position="461"/>
    </location>
</feature>
<feature type="compositionally biased region" description="Basic and acidic residues" evidence="1">
    <location>
        <begin position="781"/>
        <end position="791"/>
    </location>
</feature>
<evidence type="ECO:0000313" key="3">
    <source>
        <dbReference type="Proteomes" id="UP000224006"/>
    </source>
</evidence>
<evidence type="ECO:0000313" key="2">
    <source>
        <dbReference type="EMBL" id="PFH32019.1"/>
    </source>
</evidence>
<dbReference type="RefSeq" id="XP_029216028.1">
    <property type="nucleotide sequence ID" value="XM_029360669.1"/>
</dbReference>
<sequence length="971" mass="106463">MPKSSSGPWPRNPSLYRQEGHGDGAAHLVGADAKQQWCEGVSVGDPHGSSLSVRTPDDAGEGAEAAGGPDLSDAEAHAERQCPAGASLSSAERNARVSDISFDEAGAGHLHGGEGAEAPRRRVGIERERREERACKLASSFPLLTAKDDRERKLDMPLEELIEEDRQLRLQSEFESERRRQGGDSWTGAGDPTASSRRDIGAFAQTSAEKINALLSMTLDDAAAVLQNEAHSFSTFSFACSNFKRSARVRPAHRAVRGNGPRRRDDAEMEEVFEQGEGDQEGEDEEAGDDDLEVDPWLRAFRKTVLLPLATGTRGWKYLAKVERDEPQVSLALIAYSGSGLLSEVEVGYFFELYRPLAVLQLVSSSFFVVLFPSAAAAQAALIQGSEKVTFLLAAGAPQLRDLQASARAAWAEARRRREIARTQGAAVGDRRRGPGSSRGKEDGEIEAVGEMEEEVEEGEIAEVGARNGRSDECAEAGGEESEDGGMPKESSEEQEREEGEIDDGEFVSGSGHATPRENDADLPEVFWLLEDVEQHIGAHDAEIFMSQVEYWRRTLPVASRSSPPSAGRLLLRVATAKEITRCARALQSSSPPMAKLLYGAVGLPGRGLSRARDSDLACRELLPSGAVLCEAEALSPAFAAQLRRGAAGDEGSANPSGDLRTEVALDEIQRRRERDERRRRRDEPEARQIGKRRLHAGSLEDDELAREQTLLTSLGGDFRSRFVRGRTGALDFREESDADGSSLTPEGSKAPAEAAGNEETRSWSKKLSEAGGRSHGMIRRFSDPHEDRPSKTASPPPPQLRPVSKPRAFKRREVEFGRRPPRPPPDSPHARRGGGRRGASPPSARERRRAAYRMHSRERKEGSPRRLSKSPDEGGRRRARRGAVSLKRNAFRGSSQDNGPMWSHRHVDDEAREPAEKRREDRNRRRSSDALRGEEDGGKRRKGRGFAYGVIPFSMVAEREYYPPALSGEQ</sequence>
<feature type="region of interest" description="Disordered" evidence="1">
    <location>
        <begin position="105"/>
        <end position="125"/>
    </location>
</feature>
<feature type="region of interest" description="Disordered" evidence="1">
    <location>
        <begin position="1"/>
        <end position="26"/>
    </location>
</feature>
<dbReference type="VEuPathDB" id="ToxoDB:BESB_019600"/>
<dbReference type="KEGG" id="bbes:BESB_019600"/>
<feature type="region of interest" description="Disordered" evidence="1">
    <location>
        <begin position="422"/>
        <end position="519"/>
    </location>
</feature>
<reference evidence="2 3" key="1">
    <citation type="submission" date="2017-09" db="EMBL/GenBank/DDBJ databases">
        <title>Genome sequencing of Besnoitia besnoiti strain Bb-Ger1.</title>
        <authorList>
            <person name="Schares G."/>
            <person name="Venepally P."/>
            <person name="Lorenzi H.A."/>
        </authorList>
    </citation>
    <scope>NUCLEOTIDE SEQUENCE [LARGE SCALE GENOMIC DNA]</scope>
    <source>
        <strain evidence="2 3">Bb-Ger1</strain>
    </source>
</reference>
<feature type="compositionally biased region" description="Basic and acidic residues" evidence="1">
    <location>
        <begin position="859"/>
        <end position="877"/>
    </location>
</feature>
<feature type="compositionally biased region" description="Acidic residues" evidence="1">
    <location>
        <begin position="267"/>
        <end position="289"/>
    </location>
</feature>
<comment type="caution">
    <text evidence="2">The sequence shown here is derived from an EMBL/GenBank/DDBJ whole genome shotgun (WGS) entry which is preliminary data.</text>
</comment>
<feature type="region of interest" description="Disordered" evidence="1">
    <location>
        <begin position="647"/>
        <end position="695"/>
    </location>
</feature>
<name>A0A2A9M228_BESBE</name>